<organism evidence="3 4">
    <name type="scientific">Candidatus Pullilachnospira gallistercoris</name>
    <dbReference type="NCBI Taxonomy" id="2840911"/>
    <lineage>
        <taxon>Bacteria</taxon>
        <taxon>Bacillati</taxon>
        <taxon>Bacillota</taxon>
        <taxon>Clostridia</taxon>
        <taxon>Lachnospirales</taxon>
        <taxon>Lachnospiraceae</taxon>
        <taxon>Lachnospiraceae incertae sedis</taxon>
        <taxon>Candidatus Pullilachnospira</taxon>
    </lineage>
</organism>
<evidence type="ECO:0008006" key="5">
    <source>
        <dbReference type="Google" id="ProtNLM"/>
    </source>
</evidence>
<keyword evidence="2" id="KW-0812">Transmembrane</keyword>
<protein>
    <recommendedName>
        <fullName evidence="5">DUF4366 domain-containing protein</fullName>
    </recommendedName>
</protein>
<reference evidence="3" key="2">
    <citation type="journal article" date="2021" name="PeerJ">
        <title>Extensive microbial diversity within the chicken gut microbiome revealed by metagenomics and culture.</title>
        <authorList>
            <person name="Gilroy R."/>
            <person name="Ravi A."/>
            <person name="Getino M."/>
            <person name="Pursley I."/>
            <person name="Horton D.L."/>
            <person name="Alikhan N.F."/>
            <person name="Baker D."/>
            <person name="Gharbi K."/>
            <person name="Hall N."/>
            <person name="Watson M."/>
            <person name="Adriaenssens E.M."/>
            <person name="Foster-Nyarko E."/>
            <person name="Jarju S."/>
            <person name="Secka A."/>
            <person name="Antonio M."/>
            <person name="Oren A."/>
            <person name="Chaudhuri R.R."/>
            <person name="La Ragione R."/>
            <person name="Hildebrand F."/>
            <person name="Pallen M.J."/>
        </authorList>
    </citation>
    <scope>NUCLEOTIDE SEQUENCE</scope>
    <source>
        <strain evidence="3">ChiSjej5B23-6657</strain>
    </source>
</reference>
<feature type="coiled-coil region" evidence="1">
    <location>
        <begin position="70"/>
        <end position="104"/>
    </location>
</feature>
<accession>A0A9D1EC99</accession>
<evidence type="ECO:0000256" key="2">
    <source>
        <dbReference type="SAM" id="Phobius"/>
    </source>
</evidence>
<comment type="caution">
    <text evidence="3">The sequence shown here is derived from an EMBL/GenBank/DDBJ whole genome shotgun (WGS) entry which is preliminary data.</text>
</comment>
<reference evidence="3" key="1">
    <citation type="submission" date="2020-10" db="EMBL/GenBank/DDBJ databases">
        <authorList>
            <person name="Gilroy R."/>
        </authorList>
    </citation>
    <scope>NUCLEOTIDE SEQUENCE</scope>
    <source>
        <strain evidence="3">ChiSjej5B23-6657</strain>
    </source>
</reference>
<keyword evidence="2" id="KW-1133">Transmembrane helix</keyword>
<dbReference type="AlphaFoldDB" id="A0A9D1EC99"/>
<feature type="transmembrane region" description="Helical" evidence="2">
    <location>
        <begin position="40"/>
        <end position="58"/>
    </location>
</feature>
<sequence>MSKEDFTELMDWSKVKQLLNKSRKEVVIVKENNGCVWKKILGVVLVLAAIAGIAYAIYRYLNPKYEDEFLDDFDDDDDAFEDDLEDLKDDAADVVEDVKNVAEDIKDAAADKMFEDEKSGEEA</sequence>
<keyword evidence="1" id="KW-0175">Coiled coil</keyword>
<proteinExistence type="predicted"/>
<dbReference type="Proteomes" id="UP000823912">
    <property type="component" value="Unassembled WGS sequence"/>
</dbReference>
<evidence type="ECO:0000256" key="1">
    <source>
        <dbReference type="SAM" id="Coils"/>
    </source>
</evidence>
<evidence type="ECO:0000313" key="4">
    <source>
        <dbReference type="Proteomes" id="UP000823912"/>
    </source>
</evidence>
<evidence type="ECO:0000313" key="3">
    <source>
        <dbReference type="EMBL" id="HIR71886.1"/>
    </source>
</evidence>
<dbReference type="EMBL" id="DVHM01000191">
    <property type="protein sequence ID" value="HIR71886.1"/>
    <property type="molecule type" value="Genomic_DNA"/>
</dbReference>
<name>A0A9D1EC99_9FIRM</name>
<gene>
    <name evidence="3" type="ORF">IAA55_11490</name>
</gene>
<keyword evidence="2" id="KW-0472">Membrane</keyword>